<dbReference type="Gene3D" id="1.10.10.10">
    <property type="entry name" value="Winged helix-like DNA-binding domain superfamily/Winged helix DNA-binding domain"/>
    <property type="match status" value="1"/>
</dbReference>
<dbReference type="InterPro" id="IPR036388">
    <property type="entry name" value="WH-like_DNA-bd_sf"/>
</dbReference>
<dbReference type="EMBL" id="RBAK01000003">
    <property type="protein sequence ID" value="RKN48450.1"/>
    <property type="molecule type" value="Genomic_DNA"/>
</dbReference>
<organism evidence="1 2">
    <name type="scientific">Micromonospora endolithica</name>
    <dbReference type="NCBI Taxonomy" id="230091"/>
    <lineage>
        <taxon>Bacteria</taxon>
        <taxon>Bacillati</taxon>
        <taxon>Actinomycetota</taxon>
        <taxon>Actinomycetes</taxon>
        <taxon>Micromonosporales</taxon>
        <taxon>Micromonosporaceae</taxon>
        <taxon>Micromonospora</taxon>
    </lineage>
</organism>
<comment type="caution">
    <text evidence="1">The sequence shown here is derived from an EMBL/GenBank/DDBJ whole genome shotgun (WGS) entry which is preliminary data.</text>
</comment>
<gene>
    <name evidence="1" type="ORF">D7223_10665</name>
</gene>
<sequence length="73" mass="8523">MFSSLCRYVDDARRLPGPKARILDCPLGRTAEVVGPWWSLEILYEIFDVHTRFEMIRRNLETPADVLRDRSAT</sequence>
<proteinExistence type="predicted"/>
<reference evidence="1 2" key="1">
    <citation type="journal article" date="2004" name="Syst. Appl. Microbiol.">
        <title>Cryptoendolithic actinomycetes from antarctic sandstone rock samples: Micromonospora endolithica sp. nov. and two isolates related to Micromonospora coerulea Jensen 1932.</title>
        <authorList>
            <person name="Hirsch P."/>
            <person name="Mevs U."/>
            <person name="Kroppenstedt R.M."/>
            <person name="Schumann P."/>
            <person name="Stackebrandt E."/>
        </authorList>
    </citation>
    <scope>NUCLEOTIDE SEQUENCE [LARGE SCALE GENOMIC DNA]</scope>
    <source>
        <strain evidence="1 2">JCM 12677</strain>
    </source>
</reference>
<evidence type="ECO:0000313" key="1">
    <source>
        <dbReference type="EMBL" id="RKN48450.1"/>
    </source>
</evidence>
<accession>A0A3A9ZJD0</accession>
<dbReference type="Proteomes" id="UP000281726">
    <property type="component" value="Unassembled WGS sequence"/>
</dbReference>
<dbReference type="AlphaFoldDB" id="A0A3A9ZJD0"/>
<protein>
    <submittedName>
        <fullName evidence="1">Uncharacterized protein</fullName>
    </submittedName>
</protein>
<name>A0A3A9ZJD0_9ACTN</name>
<evidence type="ECO:0000313" key="2">
    <source>
        <dbReference type="Proteomes" id="UP000281726"/>
    </source>
</evidence>
<keyword evidence="2" id="KW-1185">Reference proteome</keyword>